<keyword evidence="4" id="KW-1185">Reference proteome</keyword>
<dbReference type="AlphaFoldDB" id="A0A1Y2HEN1"/>
<dbReference type="EMBL" id="MCFL01000058">
    <property type="protein sequence ID" value="ORZ31542.1"/>
    <property type="molecule type" value="Genomic_DNA"/>
</dbReference>
<name>A0A1Y2HEN1_9FUNG</name>
<feature type="compositionally biased region" description="Basic residues" evidence="1">
    <location>
        <begin position="1"/>
        <end position="10"/>
    </location>
</feature>
<dbReference type="Proteomes" id="UP000193411">
    <property type="component" value="Unassembled WGS sequence"/>
</dbReference>
<accession>A0A1Y2HEN1</accession>
<feature type="transmembrane region" description="Helical" evidence="2">
    <location>
        <begin position="282"/>
        <end position="302"/>
    </location>
</feature>
<evidence type="ECO:0000256" key="1">
    <source>
        <dbReference type="SAM" id="MobiDB-lite"/>
    </source>
</evidence>
<evidence type="ECO:0000313" key="4">
    <source>
        <dbReference type="Proteomes" id="UP000193411"/>
    </source>
</evidence>
<proteinExistence type="predicted"/>
<sequence>MHAQHTKHTMKSPTLGPDGRSTTAPALHHGLAGLPPLPAYGLTSGGGGHGGDGGSSSGTASPSLMRSATASPFPDPSSLPDLAPPRPQDSQSRLAPAAATQSSAPPTRTLRRAIPTATTTRPTMPGPLTFSATGTCLLERDAARFSHCARVPSQALSTFAPPSCSCTRGPQTAHGITRRHFARVSIARQHGHAHARHSNQAAVDPKPKGRYGDCLVATHAQRYAVVGGAWATAGWIELIALRQVGPVALVPLKSVLPVLVLVMVKRFSTRAVQVTANVSERLMVGLVGTCLGMFLFALALSADDPTRAGLTSGGLLAGGVLAVALRAYAMVWMERYFMENETDPWVLANYVSPPAAISAFIIYVLFDHSLPSGPWFASSVRTGLLATLLLLSSTFLLQHISSFALALLLQIVHVIFLVFYWQIQGIDMAWYGLIGVVAFALAIRLVTKSTAGVGAGGGRRSVGGATDLEGSNCRSKGMRPRQAKMWTSRWAAEEGCCRGDACVFVCFYHCVICVSSLQDPDLAGLRPRPSWLKRWHDCLRFPSCVAPLKSVIKSYMDTTLNTGNRLAAFVTPTSAHFPQQQ</sequence>
<dbReference type="OrthoDB" id="5572784at2759"/>
<keyword evidence="2" id="KW-1133">Transmembrane helix</keyword>
<feature type="transmembrane region" description="Helical" evidence="2">
    <location>
        <begin position="429"/>
        <end position="447"/>
    </location>
</feature>
<feature type="compositionally biased region" description="Gly residues" evidence="1">
    <location>
        <begin position="43"/>
        <end position="56"/>
    </location>
</feature>
<comment type="caution">
    <text evidence="3">The sequence shown here is derived from an EMBL/GenBank/DDBJ whole genome shotgun (WGS) entry which is preliminary data.</text>
</comment>
<evidence type="ECO:0000256" key="2">
    <source>
        <dbReference type="SAM" id="Phobius"/>
    </source>
</evidence>
<feature type="transmembrane region" description="Helical" evidence="2">
    <location>
        <begin position="403"/>
        <end position="423"/>
    </location>
</feature>
<gene>
    <name evidence="3" type="ORF">BCR44DRAFT_1263634</name>
</gene>
<feature type="region of interest" description="Disordered" evidence="1">
    <location>
        <begin position="1"/>
        <end position="128"/>
    </location>
</feature>
<evidence type="ECO:0000313" key="3">
    <source>
        <dbReference type="EMBL" id="ORZ31542.1"/>
    </source>
</evidence>
<feature type="compositionally biased region" description="Low complexity" evidence="1">
    <location>
        <begin position="95"/>
        <end position="123"/>
    </location>
</feature>
<feature type="transmembrane region" description="Helical" evidence="2">
    <location>
        <begin position="345"/>
        <end position="366"/>
    </location>
</feature>
<feature type="compositionally biased region" description="Pro residues" evidence="1">
    <location>
        <begin position="73"/>
        <end position="87"/>
    </location>
</feature>
<organism evidence="3 4">
    <name type="scientific">Catenaria anguillulae PL171</name>
    <dbReference type="NCBI Taxonomy" id="765915"/>
    <lineage>
        <taxon>Eukaryota</taxon>
        <taxon>Fungi</taxon>
        <taxon>Fungi incertae sedis</taxon>
        <taxon>Blastocladiomycota</taxon>
        <taxon>Blastocladiomycetes</taxon>
        <taxon>Blastocladiales</taxon>
        <taxon>Catenariaceae</taxon>
        <taxon>Catenaria</taxon>
    </lineage>
</organism>
<feature type="compositionally biased region" description="Low complexity" evidence="1">
    <location>
        <begin position="24"/>
        <end position="42"/>
    </location>
</feature>
<reference evidence="3 4" key="1">
    <citation type="submission" date="2016-07" db="EMBL/GenBank/DDBJ databases">
        <title>Pervasive Adenine N6-methylation of Active Genes in Fungi.</title>
        <authorList>
            <consortium name="DOE Joint Genome Institute"/>
            <person name="Mondo S.J."/>
            <person name="Dannebaum R.O."/>
            <person name="Kuo R.C."/>
            <person name="Labutti K."/>
            <person name="Haridas S."/>
            <person name="Kuo A."/>
            <person name="Salamov A."/>
            <person name="Ahrendt S.R."/>
            <person name="Lipzen A."/>
            <person name="Sullivan W."/>
            <person name="Andreopoulos W.B."/>
            <person name="Clum A."/>
            <person name="Lindquist E."/>
            <person name="Daum C."/>
            <person name="Ramamoorthy G.K."/>
            <person name="Gryganskyi A."/>
            <person name="Culley D."/>
            <person name="Magnuson J.K."/>
            <person name="James T.Y."/>
            <person name="O'Malley M.A."/>
            <person name="Stajich J.E."/>
            <person name="Spatafora J.W."/>
            <person name="Visel A."/>
            <person name="Grigoriev I.V."/>
        </authorList>
    </citation>
    <scope>NUCLEOTIDE SEQUENCE [LARGE SCALE GENOMIC DNA]</scope>
    <source>
        <strain evidence="3 4">PL171</strain>
    </source>
</reference>
<protein>
    <submittedName>
        <fullName evidence="3">Uncharacterized protein</fullName>
    </submittedName>
</protein>
<keyword evidence="2" id="KW-0812">Transmembrane</keyword>
<keyword evidence="2" id="KW-0472">Membrane</keyword>
<feature type="transmembrane region" description="Helical" evidence="2">
    <location>
        <begin position="314"/>
        <end position="333"/>
    </location>
</feature>